<gene>
    <name evidence="1" type="ORF">Enr10x_60450</name>
</gene>
<evidence type="ECO:0000313" key="2">
    <source>
        <dbReference type="Proteomes" id="UP000315647"/>
    </source>
</evidence>
<name>A0A517QGK2_9PLAN</name>
<accession>A0A517QGK2</accession>
<protein>
    <submittedName>
        <fullName evidence="1">Uncharacterized protein</fullName>
    </submittedName>
</protein>
<organism evidence="1 2">
    <name type="scientific">Gimesia panareensis</name>
    <dbReference type="NCBI Taxonomy" id="2527978"/>
    <lineage>
        <taxon>Bacteria</taxon>
        <taxon>Pseudomonadati</taxon>
        <taxon>Planctomycetota</taxon>
        <taxon>Planctomycetia</taxon>
        <taxon>Planctomycetales</taxon>
        <taxon>Planctomycetaceae</taxon>
        <taxon>Gimesia</taxon>
    </lineage>
</organism>
<dbReference type="EMBL" id="CP037421">
    <property type="protein sequence ID" value="QDT30677.1"/>
    <property type="molecule type" value="Genomic_DNA"/>
</dbReference>
<dbReference type="AlphaFoldDB" id="A0A517QGK2"/>
<keyword evidence="2" id="KW-1185">Reference proteome</keyword>
<sequence>MDRRQFNSLLVASFFSSSWWPASSESVEYEELIKQIDAAEGNWDLIVTLDSKTDQNVWMQVVEGMVNFHYPFDDEPRQLLAGKGIDISDFEIVDCWPQKCLVLKHDRSPEAIERLPRLMDRYASQMLEVTLSADQWDISTFLQNG</sequence>
<dbReference type="RefSeq" id="WP_145452536.1">
    <property type="nucleotide sequence ID" value="NZ_CP037421.1"/>
</dbReference>
<reference evidence="1 2" key="1">
    <citation type="submission" date="2019-03" db="EMBL/GenBank/DDBJ databases">
        <title>Deep-cultivation of Planctomycetes and their phenomic and genomic characterization uncovers novel biology.</title>
        <authorList>
            <person name="Wiegand S."/>
            <person name="Jogler M."/>
            <person name="Boedeker C."/>
            <person name="Pinto D."/>
            <person name="Vollmers J."/>
            <person name="Rivas-Marin E."/>
            <person name="Kohn T."/>
            <person name="Peeters S.H."/>
            <person name="Heuer A."/>
            <person name="Rast P."/>
            <person name="Oberbeckmann S."/>
            <person name="Bunk B."/>
            <person name="Jeske O."/>
            <person name="Meyerdierks A."/>
            <person name="Storesund J.E."/>
            <person name="Kallscheuer N."/>
            <person name="Luecker S."/>
            <person name="Lage O.M."/>
            <person name="Pohl T."/>
            <person name="Merkel B.J."/>
            <person name="Hornburger P."/>
            <person name="Mueller R.-W."/>
            <person name="Bruemmer F."/>
            <person name="Labrenz M."/>
            <person name="Spormann A.M."/>
            <person name="Op den Camp H."/>
            <person name="Overmann J."/>
            <person name="Amann R."/>
            <person name="Jetten M.S.M."/>
            <person name="Mascher T."/>
            <person name="Medema M.H."/>
            <person name="Devos D.P."/>
            <person name="Kaster A.-K."/>
            <person name="Ovreas L."/>
            <person name="Rohde M."/>
            <person name="Galperin M.Y."/>
            <person name="Jogler C."/>
        </authorList>
    </citation>
    <scope>NUCLEOTIDE SEQUENCE [LARGE SCALE GENOMIC DNA]</scope>
    <source>
        <strain evidence="1 2">Enr10</strain>
    </source>
</reference>
<dbReference type="Proteomes" id="UP000315647">
    <property type="component" value="Chromosome"/>
</dbReference>
<evidence type="ECO:0000313" key="1">
    <source>
        <dbReference type="EMBL" id="QDT30677.1"/>
    </source>
</evidence>
<proteinExistence type="predicted"/>